<dbReference type="InterPro" id="IPR000601">
    <property type="entry name" value="PKD_dom"/>
</dbReference>
<sequence>MTRHSKGALARLVTLVLAVIGAGLMPVTTAGTAHAAPGDVGYADFKYGAGLTGDFIDPDKSPTASKPQSKLWFAQGQWWGVLQVPNTTTTTIHSFNESTHQWTNTGVVIDNRAAPTHADVLWDAANGKLFVASAGRDGTSSGIRVSRFRYDTAQRKYVPDGLATGALNSGGVEAAVIAKDTTGRLWVAYTASAAIGRNVRLVVSNGSAVTGSTAFGTPFSPPVEGTAVTADDIATIVAHDGKVSVVWSNQNADLAGHTAVYAAQHPDTAGPLDGWSTSQKIFTGVNAADDHISLSGVEGSASGSVFMVIKEAQDNQPTPDSEGLVRLLVLRPSGVWENYVHSTVGDDMTRPIILLEPSKGLVHVFATSPVAGGVVYRKTTSMASPSFPTGKGEPFIKLAAHSFVNNATSMKQNVTADSGILVLASDQKTGHYVHNYVPGTVPTANFTFTPQTGPAPLAVTFTDTSTKSPSSWAWDFGDGGTSAERNPTHIFATPGTYTVTLTATNVVGSSSPKTVSVTVHPAKPVANFTFNPPTGPSPLEVTFTDTSTGPPSSWAWDFGDGGTSTLQHPTHVFTKGGTYAVKLTASNVSGSSTKTLNVTVNPAKPEAGFTFTPQTGPAPLTVAFTDTSTGPPSSWAWDFGDGGTSTLQHPTHVFAKGGIYAVKLTASNVSGSSTKTLNVTVNPSKPVADFTFTPQTGIAPLAVKFTDTSTGPPSSWTWDFGDGGTSTLQHPTHVFAKAGSYAVKLTASNVSGSSIKTATITVAALPVVTEVPAVPLVVPKVPVVVVDKPATAFATSPYVDAAWHTTTPAGEVDDYDVLVRKISSARGAKWASRLMLDHQDTSLRVPGRGGFTYCLRVRATNVAGVKGAWSKARCTAVPLDDSKMSRSGAWRGVAGEQHYMDRALTTRDHGATLARTVTGKRVALFVTRRPGGGRVLVFEGDRLVKRVSLSSKETRTMQRITIASHKRVTTARYRVVVVSRHRPVIIDGIAVSRR</sequence>
<dbReference type="AlphaFoldDB" id="A0A2T8FB43"/>
<evidence type="ECO:0000313" key="3">
    <source>
        <dbReference type="EMBL" id="PVG82930.1"/>
    </source>
</evidence>
<dbReference type="RefSeq" id="WP_116572361.1">
    <property type="nucleotide sequence ID" value="NZ_QDGZ01000004.1"/>
</dbReference>
<reference evidence="3 4" key="1">
    <citation type="submission" date="2018-04" db="EMBL/GenBank/DDBJ databases">
        <title>Genome of Nocardioides gansuensis WSJ-1.</title>
        <authorList>
            <person name="Wu S."/>
            <person name="Wang G."/>
        </authorList>
    </citation>
    <scope>NUCLEOTIDE SEQUENCE [LARGE SCALE GENOMIC DNA]</scope>
    <source>
        <strain evidence="3 4">WSJ-1</strain>
    </source>
</reference>
<organism evidence="3 4">
    <name type="scientific">Nocardioides gansuensis</name>
    <dbReference type="NCBI Taxonomy" id="2138300"/>
    <lineage>
        <taxon>Bacteria</taxon>
        <taxon>Bacillati</taxon>
        <taxon>Actinomycetota</taxon>
        <taxon>Actinomycetes</taxon>
        <taxon>Propionibacteriales</taxon>
        <taxon>Nocardioidaceae</taxon>
        <taxon>Nocardioides</taxon>
    </lineage>
</organism>
<dbReference type="GO" id="GO:0005975">
    <property type="term" value="P:carbohydrate metabolic process"/>
    <property type="evidence" value="ECO:0007669"/>
    <property type="project" value="UniProtKB-ARBA"/>
</dbReference>
<evidence type="ECO:0000313" key="4">
    <source>
        <dbReference type="Proteomes" id="UP000246018"/>
    </source>
</evidence>
<dbReference type="InterPro" id="IPR013783">
    <property type="entry name" value="Ig-like_fold"/>
</dbReference>
<dbReference type="InterPro" id="IPR035986">
    <property type="entry name" value="PKD_dom_sf"/>
</dbReference>
<feature type="domain" description="PKD" evidence="2">
    <location>
        <begin position="442"/>
        <end position="519"/>
    </location>
</feature>
<dbReference type="CDD" id="cd00146">
    <property type="entry name" value="PKD"/>
    <property type="match status" value="4"/>
</dbReference>
<dbReference type="InterPro" id="IPR022409">
    <property type="entry name" value="PKD/Chitinase_dom"/>
</dbReference>
<keyword evidence="4" id="KW-1185">Reference proteome</keyword>
<dbReference type="SUPFAM" id="SSF49299">
    <property type="entry name" value="PKD domain"/>
    <property type="match status" value="4"/>
</dbReference>
<dbReference type="Gene3D" id="2.60.40.10">
    <property type="entry name" value="Immunoglobulins"/>
    <property type="match status" value="4"/>
</dbReference>
<dbReference type="Proteomes" id="UP000246018">
    <property type="component" value="Unassembled WGS sequence"/>
</dbReference>
<keyword evidence="1" id="KW-0732">Signal</keyword>
<feature type="domain" description="PKD" evidence="2">
    <location>
        <begin position="605"/>
        <end position="681"/>
    </location>
</feature>
<proteinExistence type="predicted"/>
<dbReference type="OrthoDB" id="574459at2"/>
<dbReference type="FunFam" id="2.60.40.10:FF:000270">
    <property type="entry name" value="Cell surface protein"/>
    <property type="match status" value="4"/>
</dbReference>
<protein>
    <recommendedName>
        <fullName evidence="2">PKD domain-containing protein</fullName>
    </recommendedName>
</protein>
<name>A0A2T8FB43_9ACTN</name>
<dbReference type="InterPro" id="IPR036116">
    <property type="entry name" value="FN3_sf"/>
</dbReference>
<dbReference type="EMBL" id="QDGZ01000004">
    <property type="protein sequence ID" value="PVG82930.1"/>
    <property type="molecule type" value="Genomic_DNA"/>
</dbReference>
<dbReference type="SUPFAM" id="SSF49265">
    <property type="entry name" value="Fibronectin type III"/>
    <property type="match status" value="1"/>
</dbReference>
<feature type="domain" description="PKD" evidence="2">
    <location>
        <begin position="524"/>
        <end position="600"/>
    </location>
</feature>
<evidence type="ECO:0000256" key="1">
    <source>
        <dbReference type="SAM" id="SignalP"/>
    </source>
</evidence>
<feature type="signal peptide" evidence="1">
    <location>
        <begin position="1"/>
        <end position="35"/>
    </location>
</feature>
<dbReference type="PROSITE" id="PS50093">
    <property type="entry name" value="PKD"/>
    <property type="match status" value="4"/>
</dbReference>
<dbReference type="SMART" id="SM00089">
    <property type="entry name" value="PKD"/>
    <property type="match status" value="4"/>
</dbReference>
<dbReference type="PANTHER" id="PTHR36842:SF1">
    <property type="entry name" value="PROTEIN TOLB"/>
    <property type="match status" value="1"/>
</dbReference>
<evidence type="ECO:0000259" key="2">
    <source>
        <dbReference type="PROSITE" id="PS50093"/>
    </source>
</evidence>
<feature type="domain" description="PKD" evidence="2">
    <location>
        <begin position="686"/>
        <end position="762"/>
    </location>
</feature>
<dbReference type="PANTHER" id="PTHR36842">
    <property type="entry name" value="PROTEIN TOLB HOMOLOG"/>
    <property type="match status" value="1"/>
</dbReference>
<dbReference type="Pfam" id="PF18911">
    <property type="entry name" value="PKD_4"/>
    <property type="match status" value="4"/>
</dbReference>
<accession>A0A2T8FB43</accession>
<gene>
    <name evidence="3" type="ORF">DDE18_11340</name>
</gene>
<feature type="chain" id="PRO_5015464349" description="PKD domain-containing protein" evidence="1">
    <location>
        <begin position="36"/>
        <end position="994"/>
    </location>
</feature>
<comment type="caution">
    <text evidence="3">The sequence shown here is derived from an EMBL/GenBank/DDBJ whole genome shotgun (WGS) entry which is preliminary data.</text>
</comment>